<evidence type="ECO:0000313" key="4">
    <source>
        <dbReference type="Proteomes" id="UP000003174"/>
    </source>
</evidence>
<evidence type="ECO:0000256" key="1">
    <source>
        <dbReference type="ARBA" id="ARBA00023125"/>
    </source>
</evidence>
<name>C0EWA7_9FIRM</name>
<evidence type="ECO:0000313" key="3">
    <source>
        <dbReference type="EMBL" id="EEG36383.1"/>
    </source>
</evidence>
<reference evidence="3 4" key="2">
    <citation type="submission" date="2009-02" db="EMBL/GenBank/DDBJ databases">
        <title>Draft genome sequence of Eubacterium hallii (DSM 3353).</title>
        <authorList>
            <person name="Sudarsanam P."/>
            <person name="Ley R."/>
            <person name="Guruge J."/>
            <person name="Turnbaugh P.J."/>
            <person name="Mahowald M."/>
            <person name="Liep D."/>
            <person name="Gordon J."/>
        </authorList>
    </citation>
    <scope>NUCLEOTIDE SEQUENCE [LARGE SCALE GENOMIC DNA]</scope>
    <source>
        <strain evidence="3 4">DSM 3353</strain>
    </source>
</reference>
<evidence type="ECO:0000259" key="2">
    <source>
        <dbReference type="Pfam" id="PF07282"/>
    </source>
</evidence>
<comment type="caution">
    <text evidence="3">The sequence shown here is derived from an EMBL/GenBank/DDBJ whole genome shotgun (WGS) entry which is preliminary data.</text>
</comment>
<dbReference type="AlphaFoldDB" id="C0EWA7"/>
<dbReference type="Proteomes" id="UP000003174">
    <property type="component" value="Unassembled WGS sequence"/>
</dbReference>
<feature type="domain" description="Cas12f1-like TNB" evidence="2">
    <location>
        <begin position="1"/>
        <end position="54"/>
    </location>
</feature>
<reference evidence="3 4" key="1">
    <citation type="submission" date="2009-01" db="EMBL/GenBank/DDBJ databases">
        <authorList>
            <person name="Fulton L."/>
            <person name="Clifton S."/>
            <person name="Fulton B."/>
            <person name="Xu J."/>
            <person name="Minx P."/>
            <person name="Pepin K.H."/>
            <person name="Johnson M."/>
            <person name="Bhonagiri V."/>
            <person name="Nash W.E."/>
            <person name="Mardis E.R."/>
            <person name="Wilson R.K."/>
        </authorList>
    </citation>
    <scope>NUCLEOTIDE SEQUENCE [LARGE SCALE GENOMIC DNA]</scope>
    <source>
        <strain evidence="3 4">DSM 3353</strain>
    </source>
</reference>
<sequence>WKGKKMVKVDRFFPSSKKCCKCGRIKKELKLSERAYHCACGNKMDRDRNAAINIREEARRMLTA</sequence>
<dbReference type="RefSeq" id="WP_005347390.1">
    <property type="nucleotide sequence ID" value="NZ_ACEP01000080.1"/>
</dbReference>
<protein>
    <submittedName>
        <fullName evidence="3">Putative transposase DNA-binding domain protein</fullName>
    </submittedName>
</protein>
<dbReference type="EMBL" id="ACEP01000080">
    <property type="protein sequence ID" value="EEG36383.1"/>
    <property type="molecule type" value="Genomic_DNA"/>
</dbReference>
<organism evidence="3 4">
    <name type="scientific">Anaerobutyricum hallii DSM 3353</name>
    <dbReference type="NCBI Taxonomy" id="411469"/>
    <lineage>
        <taxon>Bacteria</taxon>
        <taxon>Bacillati</taxon>
        <taxon>Bacillota</taxon>
        <taxon>Clostridia</taxon>
        <taxon>Lachnospirales</taxon>
        <taxon>Lachnospiraceae</taxon>
        <taxon>Anaerobutyricum</taxon>
    </lineage>
</organism>
<proteinExistence type="predicted"/>
<accession>C0EWA7</accession>
<keyword evidence="1 3" id="KW-0238">DNA-binding</keyword>
<feature type="non-terminal residue" evidence="3">
    <location>
        <position position="1"/>
    </location>
</feature>
<gene>
    <name evidence="3" type="ORF">EUBHAL_01695</name>
</gene>
<dbReference type="GO" id="GO:0003677">
    <property type="term" value="F:DNA binding"/>
    <property type="evidence" value="ECO:0007669"/>
    <property type="project" value="UniProtKB-KW"/>
</dbReference>
<dbReference type="InterPro" id="IPR010095">
    <property type="entry name" value="Cas12f1-like_TNB"/>
</dbReference>
<dbReference type="eggNOG" id="COG0675">
    <property type="taxonomic scope" value="Bacteria"/>
</dbReference>
<dbReference type="Pfam" id="PF07282">
    <property type="entry name" value="Cas12f1-like_TNB"/>
    <property type="match status" value="1"/>
</dbReference>